<feature type="compositionally biased region" description="Basic residues" evidence="2">
    <location>
        <begin position="139"/>
        <end position="160"/>
    </location>
</feature>
<feature type="compositionally biased region" description="Basic and acidic residues" evidence="2">
    <location>
        <begin position="90"/>
        <end position="138"/>
    </location>
</feature>
<feature type="domain" description="C3H1-type" evidence="3">
    <location>
        <begin position="41"/>
        <end position="68"/>
    </location>
</feature>
<feature type="compositionally biased region" description="Basic and acidic residues" evidence="2">
    <location>
        <begin position="647"/>
        <end position="697"/>
    </location>
</feature>
<dbReference type="EMBL" id="CAJPWZ010000381">
    <property type="protein sequence ID" value="CAG2192296.1"/>
    <property type="molecule type" value="Genomic_DNA"/>
</dbReference>
<feature type="region of interest" description="Disordered" evidence="2">
    <location>
        <begin position="1"/>
        <end position="43"/>
    </location>
</feature>
<feature type="compositionally biased region" description="Basic and acidic residues" evidence="2">
    <location>
        <begin position="353"/>
        <end position="362"/>
    </location>
</feature>
<feature type="zinc finger region" description="C3H1-type" evidence="1">
    <location>
        <begin position="41"/>
        <end position="68"/>
    </location>
</feature>
<dbReference type="OrthoDB" id="6022762at2759"/>
<keyword evidence="1" id="KW-0479">Metal-binding</keyword>
<reference evidence="4" key="1">
    <citation type="submission" date="2021-03" db="EMBL/GenBank/DDBJ databases">
        <authorList>
            <person name="Bekaert M."/>
        </authorList>
    </citation>
    <scope>NUCLEOTIDE SEQUENCE</scope>
</reference>
<feature type="compositionally biased region" description="Basic residues" evidence="2">
    <location>
        <begin position="326"/>
        <end position="341"/>
    </location>
</feature>
<keyword evidence="1" id="KW-0862">Zinc</keyword>
<evidence type="ECO:0000313" key="4">
    <source>
        <dbReference type="EMBL" id="CAG2192296.1"/>
    </source>
</evidence>
<protein>
    <submittedName>
        <fullName evidence="4">ZC3H13</fullName>
    </submittedName>
</protein>
<feature type="region of interest" description="Disordered" evidence="2">
    <location>
        <begin position="65"/>
        <end position="697"/>
    </location>
</feature>
<organism evidence="4 5">
    <name type="scientific">Mytilus edulis</name>
    <name type="common">Blue mussel</name>
    <dbReference type="NCBI Taxonomy" id="6550"/>
    <lineage>
        <taxon>Eukaryota</taxon>
        <taxon>Metazoa</taxon>
        <taxon>Spiralia</taxon>
        <taxon>Lophotrochozoa</taxon>
        <taxon>Mollusca</taxon>
        <taxon>Bivalvia</taxon>
        <taxon>Autobranchia</taxon>
        <taxon>Pteriomorphia</taxon>
        <taxon>Mytilida</taxon>
        <taxon>Mytiloidea</taxon>
        <taxon>Mytilidae</taxon>
        <taxon>Mytilinae</taxon>
        <taxon>Mytilus</taxon>
    </lineage>
</organism>
<feature type="compositionally biased region" description="Basic and acidic residues" evidence="2">
    <location>
        <begin position="381"/>
        <end position="410"/>
    </location>
</feature>
<proteinExistence type="predicted"/>
<feature type="compositionally biased region" description="Basic and acidic residues" evidence="2">
    <location>
        <begin position="197"/>
        <end position="210"/>
    </location>
</feature>
<dbReference type="AlphaFoldDB" id="A0A8S3Q8E0"/>
<accession>A0A8S3Q8E0</accession>
<evidence type="ECO:0000313" key="5">
    <source>
        <dbReference type="Proteomes" id="UP000683360"/>
    </source>
</evidence>
<keyword evidence="1" id="KW-0863">Zinc-finger</keyword>
<dbReference type="PROSITE" id="PS50103">
    <property type="entry name" value="ZF_C3H1"/>
    <property type="match status" value="1"/>
</dbReference>
<gene>
    <name evidence="4" type="ORF">MEDL_7403</name>
</gene>
<sequence>MSKLKRRVTVDNQQSTQDESDRRKPSVFERLGPGAAGASRKYDDSICRNFLAGKCYYGIKCKFKHVKRRQERDEDSSSDEFSKIARKSRRDSERSEGEEEMKGSKKLDFKKEGLEERENITIEKKLSSSDDSSDERPQTKKKKSPSKKKDKKKHKVKSPSKVKQVTPSPEKKVKKFEQEIEKEVAQKKKHKKKKALEKKMAEMSEEESKPKKSKQKGMKSKAAEQKPRLSFQSEEEEDTIIVKKRQRTPSESPSRSHSRSRSWSQEMSRQHSPDERYERSQSPVQRKSKKGIKAIDNLKPSLSPESHPQEHRGGLSSFESPEGQMGRKKGKRETKKGKHKHEPQYQSGSDESDYSRERVKGDKGKKHKKGREWSPLRVGTHSRDQRKSSPGDYSDYKSKKERDKHSPGFRDRRRSASPVSRHSHVESRRDMSPGSQRSGSMYHRERRISPPPDRREIEEKYDRRDRVKDDPRRAGRFTSPDDRRYRNADRPDLDRGADRFEDRREVHDDRFAPRVEPPRTRYDDRYFEQRGRPESFDRDRDRFERDRYNPRIESRGPLPRADHRDRGDPRIDPRAEPRYPEAAVYDDRVPPPPEFRDPAWDSWNAPGHPPPPAEPYNRGGYNKGDRYRGGHRGGRFDAPPPLPPPERPSRRGEWERGGEEFYVPDRPDWGDRREGHRDFSREVDRRNDRPDDRSVDR</sequence>
<feature type="compositionally biased region" description="Basic and acidic residues" evidence="2">
    <location>
        <begin position="452"/>
        <end position="599"/>
    </location>
</feature>
<keyword evidence="5" id="KW-1185">Reference proteome</keyword>
<evidence type="ECO:0000256" key="1">
    <source>
        <dbReference type="PROSITE-ProRule" id="PRU00723"/>
    </source>
</evidence>
<feature type="compositionally biased region" description="Basic and acidic residues" evidence="2">
    <location>
        <begin position="169"/>
        <end position="186"/>
    </location>
</feature>
<feature type="compositionally biased region" description="Low complexity" evidence="2">
    <location>
        <begin position="249"/>
        <end position="267"/>
    </location>
</feature>
<dbReference type="Proteomes" id="UP000683360">
    <property type="component" value="Unassembled WGS sequence"/>
</dbReference>
<name>A0A8S3Q8E0_MYTED</name>
<comment type="caution">
    <text evidence="4">The sequence shown here is derived from an EMBL/GenBank/DDBJ whole genome shotgun (WGS) entry which is preliminary data.</text>
</comment>
<feature type="compositionally biased region" description="Basic residues" evidence="2">
    <location>
        <begin position="187"/>
        <end position="196"/>
    </location>
</feature>
<dbReference type="Gene3D" id="4.10.1000.10">
    <property type="entry name" value="Zinc finger, CCCH-type"/>
    <property type="match status" value="1"/>
</dbReference>
<evidence type="ECO:0000256" key="2">
    <source>
        <dbReference type="SAM" id="MobiDB-lite"/>
    </source>
</evidence>
<dbReference type="Pfam" id="PF00642">
    <property type="entry name" value="zf-CCCH"/>
    <property type="match status" value="1"/>
</dbReference>
<dbReference type="GO" id="GO:0008270">
    <property type="term" value="F:zinc ion binding"/>
    <property type="evidence" value="ECO:0007669"/>
    <property type="project" value="UniProtKB-KW"/>
</dbReference>
<evidence type="ECO:0000259" key="3">
    <source>
        <dbReference type="PROSITE" id="PS50103"/>
    </source>
</evidence>
<dbReference type="InterPro" id="IPR000571">
    <property type="entry name" value="Znf_CCCH"/>
</dbReference>
<feature type="compositionally biased region" description="Basic and acidic residues" evidence="2">
    <location>
        <begin position="268"/>
        <end position="279"/>
    </location>
</feature>